<dbReference type="RefSeq" id="WP_066094156.1">
    <property type="nucleotide sequence ID" value="NZ_CP017476.1"/>
</dbReference>
<keyword evidence="16" id="KW-1185">Reference proteome</keyword>
<dbReference type="InterPro" id="IPR004771">
    <property type="entry name" value="K/H_exchanger"/>
</dbReference>
<dbReference type="STRING" id="1763535.LPB072_08555"/>
<dbReference type="GO" id="GO:0015297">
    <property type="term" value="F:antiporter activity"/>
    <property type="evidence" value="ECO:0007669"/>
    <property type="project" value="UniProtKB-KW"/>
</dbReference>
<feature type="transmembrane region" description="Helical" evidence="12">
    <location>
        <begin position="34"/>
        <end position="52"/>
    </location>
</feature>
<evidence type="ECO:0000256" key="9">
    <source>
        <dbReference type="ARBA" id="ARBA00023065"/>
    </source>
</evidence>
<proteinExistence type="inferred from homology"/>
<evidence type="ECO:0000313" key="17">
    <source>
        <dbReference type="Proteomes" id="UP000185680"/>
    </source>
</evidence>
<evidence type="ECO:0000256" key="11">
    <source>
        <dbReference type="SAM" id="MobiDB-lite"/>
    </source>
</evidence>
<dbReference type="FunFam" id="3.40.50.720:FF:000036">
    <property type="entry name" value="Glutathione-regulated potassium-efflux system protein KefB"/>
    <property type="match status" value="1"/>
</dbReference>
<name>A0A162YTI4_9BURK</name>
<keyword evidence="6 12" id="KW-0812">Transmembrane</keyword>
<dbReference type="Proteomes" id="UP000185680">
    <property type="component" value="Chromosome"/>
</dbReference>
<dbReference type="EMBL" id="LVWD01000034">
    <property type="protein sequence ID" value="OAD40072.1"/>
    <property type="molecule type" value="Genomic_DNA"/>
</dbReference>
<evidence type="ECO:0000256" key="12">
    <source>
        <dbReference type="SAM" id="Phobius"/>
    </source>
</evidence>
<keyword evidence="10 12" id="KW-0472">Membrane</keyword>
<feature type="transmembrane region" description="Helical" evidence="12">
    <location>
        <begin position="150"/>
        <end position="172"/>
    </location>
</feature>
<evidence type="ECO:0000256" key="6">
    <source>
        <dbReference type="ARBA" id="ARBA00022692"/>
    </source>
</evidence>
<accession>A0A162YTI4</accession>
<keyword evidence="3" id="KW-0813">Transport</keyword>
<dbReference type="GO" id="GO:0005886">
    <property type="term" value="C:plasma membrane"/>
    <property type="evidence" value="ECO:0007669"/>
    <property type="project" value="TreeGrafter"/>
</dbReference>
<evidence type="ECO:0000256" key="10">
    <source>
        <dbReference type="ARBA" id="ARBA00023136"/>
    </source>
</evidence>
<keyword evidence="8 12" id="KW-1133">Transmembrane helix</keyword>
<feature type="transmembrane region" description="Helical" evidence="12">
    <location>
        <begin position="6"/>
        <end position="27"/>
    </location>
</feature>
<dbReference type="OrthoDB" id="9781411at2"/>
<feature type="transmembrane region" description="Helical" evidence="12">
    <location>
        <begin position="298"/>
        <end position="321"/>
    </location>
</feature>
<evidence type="ECO:0000313" key="15">
    <source>
        <dbReference type="EMBL" id="OAD40072.1"/>
    </source>
</evidence>
<evidence type="ECO:0000256" key="2">
    <source>
        <dbReference type="ARBA" id="ARBA00005551"/>
    </source>
</evidence>
<dbReference type="NCBIfam" id="TIGR00932">
    <property type="entry name" value="2a37"/>
    <property type="match status" value="1"/>
</dbReference>
<dbReference type="GO" id="GO:0006813">
    <property type="term" value="P:potassium ion transport"/>
    <property type="evidence" value="ECO:0007669"/>
    <property type="project" value="UniProtKB-KW"/>
</dbReference>
<keyword evidence="5" id="KW-0633">Potassium transport</keyword>
<dbReference type="InterPro" id="IPR003148">
    <property type="entry name" value="RCK_N"/>
</dbReference>
<dbReference type="SUPFAM" id="SSF51735">
    <property type="entry name" value="NAD(P)-binding Rossmann-fold domains"/>
    <property type="match status" value="1"/>
</dbReference>
<dbReference type="InterPro" id="IPR006153">
    <property type="entry name" value="Cation/H_exchanger_TM"/>
</dbReference>
<evidence type="ECO:0000256" key="1">
    <source>
        <dbReference type="ARBA" id="ARBA00004127"/>
    </source>
</evidence>
<dbReference type="Gene3D" id="3.40.50.720">
    <property type="entry name" value="NAD(P)-binding Rossmann-like Domain"/>
    <property type="match status" value="1"/>
</dbReference>
<dbReference type="PANTHER" id="PTHR46157:SF8">
    <property type="entry name" value="GLUTATHIONE-REGULATED POTASSIUM-EFFLUX SYSTEM PROTEIN"/>
    <property type="match status" value="1"/>
</dbReference>
<feature type="transmembrane region" description="Helical" evidence="12">
    <location>
        <begin position="89"/>
        <end position="110"/>
    </location>
</feature>
<evidence type="ECO:0000313" key="14">
    <source>
        <dbReference type="EMBL" id="AOW12884.1"/>
    </source>
</evidence>
<dbReference type="InterPro" id="IPR038770">
    <property type="entry name" value="Na+/solute_symporter_sf"/>
</dbReference>
<gene>
    <name evidence="14" type="ORF">LPB072_08555</name>
    <name evidence="15" type="ORF">LPB72_18050</name>
</gene>
<dbReference type="Gene3D" id="1.20.1530.20">
    <property type="match status" value="1"/>
</dbReference>
<dbReference type="Pfam" id="PF00999">
    <property type="entry name" value="Na_H_Exchanger"/>
    <property type="match status" value="1"/>
</dbReference>
<dbReference type="GO" id="GO:0008324">
    <property type="term" value="F:monoatomic cation transmembrane transporter activity"/>
    <property type="evidence" value="ECO:0007669"/>
    <property type="project" value="InterPro"/>
</dbReference>
<protein>
    <submittedName>
        <fullName evidence="14">Potassium transporter</fullName>
    </submittedName>
</protein>
<evidence type="ECO:0000256" key="5">
    <source>
        <dbReference type="ARBA" id="ARBA00022538"/>
    </source>
</evidence>
<keyword evidence="4" id="KW-0050">Antiport</keyword>
<dbReference type="InterPro" id="IPR036291">
    <property type="entry name" value="NAD(P)-bd_dom_sf"/>
</dbReference>
<feature type="transmembrane region" description="Helical" evidence="12">
    <location>
        <begin position="272"/>
        <end position="292"/>
    </location>
</feature>
<feature type="transmembrane region" description="Helical" evidence="12">
    <location>
        <begin position="360"/>
        <end position="380"/>
    </location>
</feature>
<feature type="domain" description="RCK N-terminal" evidence="13">
    <location>
        <begin position="401"/>
        <end position="522"/>
    </location>
</feature>
<comment type="similarity">
    <text evidence="2">Belongs to the monovalent cation:proton antiporter 2 (CPA2) transporter (TC 2.A.37) family.</text>
</comment>
<evidence type="ECO:0000256" key="8">
    <source>
        <dbReference type="ARBA" id="ARBA00022989"/>
    </source>
</evidence>
<keyword evidence="7" id="KW-0630">Potassium</keyword>
<dbReference type="AlphaFoldDB" id="A0A162YTI4"/>
<organism evidence="14 17">
    <name type="scientific">Hydrogenophaga crassostreae</name>
    <dbReference type="NCBI Taxonomy" id="1763535"/>
    <lineage>
        <taxon>Bacteria</taxon>
        <taxon>Pseudomonadati</taxon>
        <taxon>Pseudomonadota</taxon>
        <taxon>Betaproteobacteria</taxon>
        <taxon>Burkholderiales</taxon>
        <taxon>Comamonadaceae</taxon>
        <taxon>Hydrogenophaga</taxon>
    </lineage>
</organism>
<evidence type="ECO:0000256" key="4">
    <source>
        <dbReference type="ARBA" id="ARBA00022449"/>
    </source>
</evidence>
<dbReference type="PANTHER" id="PTHR46157">
    <property type="entry name" value="K(+) EFFLUX ANTIPORTER 3, CHLOROPLASTIC"/>
    <property type="match status" value="1"/>
</dbReference>
<feature type="transmembrane region" description="Helical" evidence="12">
    <location>
        <begin position="116"/>
        <end position="138"/>
    </location>
</feature>
<dbReference type="Proteomes" id="UP000185657">
    <property type="component" value="Unassembled WGS sequence"/>
</dbReference>
<dbReference type="EMBL" id="CP017476">
    <property type="protein sequence ID" value="AOW12884.1"/>
    <property type="molecule type" value="Genomic_DNA"/>
</dbReference>
<reference evidence="15 16" key="1">
    <citation type="submission" date="2016-02" db="EMBL/GenBank/DDBJ databases">
        <title>Draft genome sequence of Hydrogenophaga sp. LPB0072.</title>
        <authorList>
            <person name="Shin S.-K."/>
            <person name="Yi H."/>
        </authorList>
    </citation>
    <scope>NUCLEOTIDE SEQUENCE [LARGE SCALE GENOMIC DNA]</scope>
    <source>
        <strain evidence="15 16">LPB0072</strain>
    </source>
</reference>
<feature type="transmembrane region" description="Helical" evidence="12">
    <location>
        <begin position="58"/>
        <end position="77"/>
    </location>
</feature>
<dbReference type="GO" id="GO:0012505">
    <property type="term" value="C:endomembrane system"/>
    <property type="evidence" value="ECO:0007669"/>
    <property type="project" value="UniProtKB-SubCell"/>
</dbReference>
<comment type="subcellular location">
    <subcellularLocation>
        <location evidence="1">Endomembrane system</location>
        <topology evidence="1">Multi-pass membrane protein</topology>
    </subcellularLocation>
</comment>
<keyword evidence="9" id="KW-0406">Ion transport</keyword>
<evidence type="ECO:0000259" key="13">
    <source>
        <dbReference type="PROSITE" id="PS51201"/>
    </source>
</evidence>
<reference evidence="14 17" key="2">
    <citation type="submission" date="2016-10" db="EMBL/GenBank/DDBJ databases">
        <title>Hydorgenophaga sp. LPB0072 isolated from gastropod.</title>
        <authorList>
            <person name="Kim E."/>
            <person name="Yi H."/>
        </authorList>
    </citation>
    <scope>NUCLEOTIDE SEQUENCE [LARGE SCALE GENOMIC DNA]</scope>
    <source>
        <strain evidence="14 17">LPB0072</strain>
    </source>
</reference>
<dbReference type="PROSITE" id="PS51201">
    <property type="entry name" value="RCK_N"/>
    <property type="match status" value="1"/>
</dbReference>
<evidence type="ECO:0000313" key="16">
    <source>
        <dbReference type="Proteomes" id="UP000185657"/>
    </source>
</evidence>
<feature type="region of interest" description="Disordered" evidence="11">
    <location>
        <begin position="570"/>
        <end position="592"/>
    </location>
</feature>
<dbReference type="Pfam" id="PF02254">
    <property type="entry name" value="TrkA_N"/>
    <property type="match status" value="1"/>
</dbReference>
<dbReference type="KEGG" id="hyl:LPB072_08555"/>
<feature type="transmembrane region" description="Helical" evidence="12">
    <location>
        <begin position="184"/>
        <end position="205"/>
    </location>
</feature>
<dbReference type="GO" id="GO:1902600">
    <property type="term" value="P:proton transmembrane transport"/>
    <property type="evidence" value="ECO:0007669"/>
    <property type="project" value="InterPro"/>
</dbReference>
<evidence type="ECO:0000256" key="7">
    <source>
        <dbReference type="ARBA" id="ARBA00022958"/>
    </source>
</evidence>
<evidence type="ECO:0000256" key="3">
    <source>
        <dbReference type="ARBA" id="ARBA00022448"/>
    </source>
</evidence>
<sequence>MSSEVSQTLGPIVTLLGAAVVAVPLFRKLGLGSVLAYFAAGLLVGPSGVALFTDPQAILHVSELGVVMFLFIIGLEMRPQRLWSLRQDIFGLGLAQVLLCTALLSGLGLLLGLSALVAFVGAAGFVLSSTAVVAQVLNERGETHTVAGQQAVSILLLEDLAVVPLLILVAFLAPDHTATSSNGWQSVGVALAAVALLYAAGRWVINPVFALLAASRAREVLTAGALLVVLGAALLMEAAGLSMAMGAFMAGVLLSGSSYRHQIEVDIEPFKGILLGLFFLAVGMSLDLALVIQQWMFIGVVLLGYMAVKAVGIYTVARLFGSNRRTAVSRMTLFAQGGEFAFVLFAAAQTQGLIDAPTQALLSAVIILSMALTPLVLILAKHLIPAESPSMHDTEAALDLKGKVLLIGFGRFGQIASQGLLAQGFEVSTIDNNPDRIRDAARFGYKVYYGDGARLDILHASGAQHAQVIMVCVDDRDACMHIVTLVKSEFPQAAVLARAYDRLHAIELIQAGADVQQRETLESALSLGCSALERLGLDSAEAREVIDNIRLRDQERLTIQVCEGIKPDPTYASQMLAPEPLSPVRTTSSPGQ</sequence>
<feature type="transmembrane region" description="Helical" evidence="12">
    <location>
        <begin position="333"/>
        <end position="354"/>
    </location>
</feature>